<dbReference type="EMBL" id="JARKIE010000004">
    <property type="protein sequence ID" value="KAJ7708194.1"/>
    <property type="molecule type" value="Genomic_DNA"/>
</dbReference>
<dbReference type="GO" id="GO:0003959">
    <property type="term" value="F:NADPH dehydrogenase activity"/>
    <property type="evidence" value="ECO:0007669"/>
    <property type="project" value="TreeGrafter"/>
</dbReference>
<comment type="caution">
    <text evidence="1">The sequence shown here is derived from an EMBL/GenBank/DDBJ whole genome shotgun (WGS) entry which is preliminary data.</text>
</comment>
<dbReference type="PANTHER" id="PTHR22893">
    <property type="entry name" value="NADH OXIDOREDUCTASE-RELATED"/>
    <property type="match status" value="1"/>
</dbReference>
<protein>
    <submittedName>
        <fullName evidence="1">Uncharacterized protein</fullName>
    </submittedName>
</protein>
<feature type="non-terminal residue" evidence="1">
    <location>
        <position position="83"/>
    </location>
</feature>
<gene>
    <name evidence="1" type="ORF">B0H17DRAFT_917382</name>
</gene>
<dbReference type="SUPFAM" id="SSF51395">
    <property type="entry name" value="FMN-linked oxidoreductases"/>
    <property type="match status" value="1"/>
</dbReference>
<dbReference type="Gene3D" id="3.20.20.70">
    <property type="entry name" value="Aldolase class I"/>
    <property type="match status" value="1"/>
</dbReference>
<reference evidence="1" key="1">
    <citation type="submission" date="2023-03" db="EMBL/GenBank/DDBJ databases">
        <title>Massive genome expansion in bonnet fungi (Mycena s.s.) driven by repeated elements and novel gene families across ecological guilds.</title>
        <authorList>
            <consortium name="Lawrence Berkeley National Laboratory"/>
            <person name="Harder C.B."/>
            <person name="Miyauchi S."/>
            <person name="Viragh M."/>
            <person name="Kuo A."/>
            <person name="Thoen E."/>
            <person name="Andreopoulos B."/>
            <person name="Lu D."/>
            <person name="Skrede I."/>
            <person name="Drula E."/>
            <person name="Henrissat B."/>
            <person name="Morin E."/>
            <person name="Kohler A."/>
            <person name="Barry K."/>
            <person name="LaButti K."/>
            <person name="Morin E."/>
            <person name="Salamov A."/>
            <person name="Lipzen A."/>
            <person name="Mereny Z."/>
            <person name="Hegedus B."/>
            <person name="Baldrian P."/>
            <person name="Stursova M."/>
            <person name="Weitz H."/>
            <person name="Taylor A."/>
            <person name="Grigoriev I.V."/>
            <person name="Nagy L.G."/>
            <person name="Martin F."/>
            <person name="Kauserud H."/>
        </authorList>
    </citation>
    <scope>NUCLEOTIDE SEQUENCE</scope>
    <source>
        <strain evidence="1">CBHHK067</strain>
    </source>
</reference>
<keyword evidence="2" id="KW-1185">Reference proteome</keyword>
<accession>A0AAD7GYM6</accession>
<evidence type="ECO:0000313" key="2">
    <source>
        <dbReference type="Proteomes" id="UP001221757"/>
    </source>
</evidence>
<proteinExistence type="predicted"/>
<sequence>LSAGERNDPLRALWAPGTCILAGGFDQERGTQAADADGSILTAYRRHFISNSDLPARLKAGKSLTPYSRATFYTDYAFSVDEV</sequence>
<dbReference type="InterPro" id="IPR013785">
    <property type="entry name" value="Aldolase_TIM"/>
</dbReference>
<dbReference type="PANTHER" id="PTHR22893:SF91">
    <property type="entry name" value="NADPH DEHYDROGENASE 2-RELATED"/>
    <property type="match status" value="1"/>
</dbReference>
<dbReference type="GO" id="GO:0010181">
    <property type="term" value="F:FMN binding"/>
    <property type="evidence" value="ECO:0007669"/>
    <property type="project" value="InterPro"/>
</dbReference>
<name>A0AAD7GYM6_MYCRO</name>
<dbReference type="AlphaFoldDB" id="A0AAD7GYM6"/>
<evidence type="ECO:0000313" key="1">
    <source>
        <dbReference type="EMBL" id="KAJ7708194.1"/>
    </source>
</evidence>
<organism evidence="1 2">
    <name type="scientific">Mycena rosella</name>
    <name type="common">Pink bonnet</name>
    <name type="synonym">Agaricus rosellus</name>
    <dbReference type="NCBI Taxonomy" id="1033263"/>
    <lineage>
        <taxon>Eukaryota</taxon>
        <taxon>Fungi</taxon>
        <taxon>Dikarya</taxon>
        <taxon>Basidiomycota</taxon>
        <taxon>Agaricomycotina</taxon>
        <taxon>Agaricomycetes</taxon>
        <taxon>Agaricomycetidae</taxon>
        <taxon>Agaricales</taxon>
        <taxon>Marasmiineae</taxon>
        <taxon>Mycenaceae</taxon>
        <taxon>Mycena</taxon>
    </lineage>
</organism>
<dbReference type="Proteomes" id="UP001221757">
    <property type="component" value="Unassembled WGS sequence"/>
</dbReference>
<dbReference type="InterPro" id="IPR045247">
    <property type="entry name" value="Oye-like"/>
</dbReference>